<dbReference type="InterPro" id="IPR004180">
    <property type="entry name" value="DUF226_BOR_spp"/>
</dbReference>
<dbReference type="Pfam" id="PF02890">
    <property type="entry name" value="DUF226"/>
    <property type="match status" value="1"/>
</dbReference>
<accession>A0A172XCZ4</accession>
<dbReference type="AlphaFoldDB" id="A0A172XCZ4"/>
<gene>
    <name evidence="1" type="ORF">A7978_05905</name>
</gene>
<evidence type="ECO:0000313" key="2">
    <source>
        <dbReference type="Proteomes" id="UP000264231"/>
    </source>
</evidence>
<protein>
    <submittedName>
        <fullName evidence="1">Uncharacterized protein</fullName>
    </submittedName>
</protein>
<name>A0A172XCZ4_BORTU</name>
<proteinExistence type="predicted"/>
<reference evidence="1 2" key="1">
    <citation type="submission" date="2016-05" db="EMBL/GenBank/DDBJ databases">
        <title>Chromosome and linear plasmid sequence of a 2015 human isolate of tick-borne relapsing fever spirochete, Borrelia turicatae.</title>
        <authorList>
            <person name="Kingry L.C."/>
            <person name="Dhwani B."/>
            <person name="Replogle A."/>
            <person name="Sexton C."/>
            <person name="Rowe L."/>
            <person name="Stermole B.M."/>
            <person name="Christensen A.M."/>
            <person name="Schriefer M.E."/>
        </authorList>
    </citation>
    <scope>NUCLEOTIDE SEQUENCE [LARGE SCALE GENOMIC DNA]</scope>
    <source>
        <strain evidence="1 2">BTE5EL</strain>
        <plasmid evidence="1 2">lp30</plasmid>
    </source>
</reference>
<evidence type="ECO:0000313" key="1">
    <source>
        <dbReference type="EMBL" id="ANF34511.1"/>
    </source>
</evidence>
<keyword evidence="1" id="KW-0614">Plasmid</keyword>
<dbReference type="RefSeq" id="WP_119024421.1">
    <property type="nucleotide sequence ID" value="NZ_CP015632.1"/>
</dbReference>
<sequence length="186" mass="22702">MNDVIESAEKKKIRLIPKEEKLLFIRIEEIEGRKIYHTKIMEDLYKFGIYKSIKSMFFISFRGLFNQDKIEYFHLFPIQEGDKFLGIFYRYRRPIKNIVMKYEENGVMKTSTFSKVYYLEFRFKKGSVCCYLKGISRLLRKEKFDTKYYQSLIHIIKKLEREVYEFYGKKLPEGGLIEKWIQKNQK</sequence>
<geneLocation type="plasmid" evidence="1 2">
    <name>lp30</name>
</geneLocation>
<organism evidence="1 2">
    <name type="scientific">Borrelia turicatae</name>
    <dbReference type="NCBI Taxonomy" id="142"/>
    <lineage>
        <taxon>Bacteria</taxon>
        <taxon>Pseudomonadati</taxon>
        <taxon>Spirochaetota</taxon>
        <taxon>Spirochaetia</taxon>
        <taxon>Spirochaetales</taxon>
        <taxon>Borreliaceae</taxon>
        <taxon>Borrelia</taxon>
    </lineage>
</organism>
<dbReference type="EMBL" id="CP015632">
    <property type="protein sequence ID" value="ANF34511.1"/>
    <property type="molecule type" value="Genomic_DNA"/>
</dbReference>
<dbReference type="Proteomes" id="UP000264231">
    <property type="component" value="Plasmid lp30"/>
</dbReference>